<keyword evidence="1" id="KW-1133">Transmembrane helix</keyword>
<dbReference type="RefSeq" id="WP_125136429.1">
    <property type="nucleotide sequence ID" value="NZ_LR130778.1"/>
</dbReference>
<dbReference type="Pfam" id="PF11667">
    <property type="entry name" value="DUF3267"/>
    <property type="match status" value="1"/>
</dbReference>
<evidence type="ECO:0000313" key="3">
    <source>
        <dbReference type="Proteomes" id="UP000279029"/>
    </source>
</evidence>
<dbReference type="AlphaFoldDB" id="A0A3P7NVU3"/>
<keyword evidence="1" id="KW-0812">Transmembrane</keyword>
<dbReference type="EMBL" id="LR130778">
    <property type="protein sequence ID" value="VDN47025.1"/>
    <property type="molecule type" value="Genomic_DNA"/>
</dbReference>
<organism evidence="2 3">
    <name type="scientific">Petrocella atlantisensis</name>
    <dbReference type="NCBI Taxonomy" id="2173034"/>
    <lineage>
        <taxon>Bacteria</taxon>
        <taxon>Bacillati</taxon>
        <taxon>Bacillota</taxon>
        <taxon>Clostridia</taxon>
        <taxon>Lachnospirales</taxon>
        <taxon>Vallitaleaceae</taxon>
        <taxon>Petrocella</taxon>
    </lineage>
</organism>
<gene>
    <name evidence="2" type="ORF">PATL70BA_1150</name>
</gene>
<feature type="transmembrane region" description="Helical" evidence="1">
    <location>
        <begin position="80"/>
        <end position="101"/>
    </location>
</feature>
<evidence type="ECO:0008006" key="4">
    <source>
        <dbReference type="Google" id="ProtNLM"/>
    </source>
</evidence>
<proteinExistence type="predicted"/>
<dbReference type="OrthoDB" id="1778118at2"/>
<sequence length="210" mass="23708">MKYAKNIPPVDQELSNSLMNQGWKKIKEPSNLLTAFLTSIPIMAVCGLLSFFIITFFNATLVDFFEGMGTNRGVSISFRWYYIAFTLIMIYIHEMLHALWIPNFLKDENTFFGIKLWGGFVFTSQSLTKKRFIIICLAPFVTLSIVLPLILGGLNLLNGVLIILIMINAMASSVDILNALLILFQVPRGAMVVTNSFETYYKQIETVTAI</sequence>
<feature type="transmembrane region" description="Helical" evidence="1">
    <location>
        <begin position="132"/>
        <end position="154"/>
    </location>
</feature>
<feature type="transmembrane region" description="Helical" evidence="1">
    <location>
        <begin position="160"/>
        <end position="184"/>
    </location>
</feature>
<dbReference type="InterPro" id="IPR021683">
    <property type="entry name" value="DUF3267"/>
</dbReference>
<dbReference type="KEGG" id="cbar:PATL70BA_1150"/>
<evidence type="ECO:0000256" key="1">
    <source>
        <dbReference type="SAM" id="Phobius"/>
    </source>
</evidence>
<dbReference type="Proteomes" id="UP000279029">
    <property type="component" value="Chromosome"/>
</dbReference>
<protein>
    <recommendedName>
        <fullName evidence="4">DUF3267 domain-containing protein</fullName>
    </recommendedName>
</protein>
<keyword evidence="1" id="KW-0472">Membrane</keyword>
<reference evidence="2 3" key="1">
    <citation type="submission" date="2018-09" db="EMBL/GenBank/DDBJ databases">
        <authorList>
            <person name="Postec A."/>
        </authorList>
    </citation>
    <scope>NUCLEOTIDE SEQUENCE [LARGE SCALE GENOMIC DNA]</scope>
    <source>
        <strain evidence="2">70B-A</strain>
    </source>
</reference>
<evidence type="ECO:0000313" key="2">
    <source>
        <dbReference type="EMBL" id="VDN47025.1"/>
    </source>
</evidence>
<name>A0A3P7NVU3_9FIRM</name>
<feature type="transmembrane region" description="Helical" evidence="1">
    <location>
        <begin position="32"/>
        <end position="60"/>
    </location>
</feature>
<keyword evidence="3" id="KW-1185">Reference proteome</keyword>
<accession>A0A3P7NVU3</accession>